<feature type="transmembrane region" description="Helical" evidence="8">
    <location>
        <begin position="38"/>
        <end position="57"/>
    </location>
</feature>
<feature type="transmembrane region" description="Helical" evidence="8">
    <location>
        <begin position="401"/>
        <end position="424"/>
    </location>
</feature>
<feature type="transmembrane region" description="Helical" evidence="8">
    <location>
        <begin position="196"/>
        <end position="213"/>
    </location>
</feature>
<protein>
    <submittedName>
        <fullName evidence="9">Uncharacterized protein</fullName>
    </submittedName>
</protein>
<evidence type="ECO:0000256" key="4">
    <source>
        <dbReference type="ARBA" id="ARBA00022692"/>
    </source>
</evidence>
<dbReference type="PANTHER" id="PTHR45826:SF2">
    <property type="entry name" value="AMINO ACID TRANSPORTER"/>
    <property type="match status" value="1"/>
</dbReference>
<feature type="transmembrane region" description="Helical" evidence="8">
    <location>
        <begin position="69"/>
        <end position="91"/>
    </location>
</feature>
<feature type="transmembrane region" description="Helical" evidence="8">
    <location>
        <begin position="233"/>
        <end position="266"/>
    </location>
</feature>
<sequence>MGNAGRGAKKTISFWPLVLLIFYGVSGGPFGVEPVVSAAGPFLALMGFLFLPMVWSIPEALVTAELSTTFPEAAGCVAWVSTAFGPFWGWMEGYASWMSGVADNSLYPVLFLDYLVSLLPRDNFLREDGLGRWGCVVCLNLALSYLAYRGLRVVGRTAIAVAVFSLLPFVVLVLWGLPDCTMPESWISPPDGGWGAIRWGTYLNVMFWNLNYWDSAASFAGEVENPGRTYPRALVACVALVVLCYGLPIFVGTGAASVAAAAAAAASAGEGGRWSLWEDGYFAEVAEAITGRWLGVWVVLAAAAANIGLFEAEMTSDALQLMGMAERGMLPAVFAKRGPHGISTLAIVASSTGVAFLGLLGFETIVEILNLLYCFAEILEFVAFIKLRVSHRDMHRPYEIPLGTVGVCLLLLPAASFVLLLAAFSSVITWVVSGVALLIGVGLYPGLLLAKREKWCEFRSATRYEGDVDGADNAPLYGN</sequence>
<comment type="subcellular location">
    <subcellularLocation>
        <location evidence="1">Cell membrane</location>
        <topology evidence="1">Multi-pass membrane protein</topology>
    </subcellularLocation>
</comment>
<dbReference type="Gene3D" id="1.20.1740.10">
    <property type="entry name" value="Amino acid/polyamine transporter I"/>
    <property type="match status" value="1"/>
</dbReference>
<keyword evidence="4 8" id="KW-0812">Transmembrane</keyword>
<feature type="transmembrane region" description="Helical" evidence="8">
    <location>
        <begin position="157"/>
        <end position="176"/>
    </location>
</feature>
<accession>D7FNQ0</accession>
<dbReference type="AlphaFoldDB" id="D7FNQ0"/>
<feature type="transmembrane region" description="Helical" evidence="8">
    <location>
        <begin position="12"/>
        <end position="32"/>
    </location>
</feature>
<feature type="transmembrane region" description="Helical" evidence="8">
    <location>
        <begin position="368"/>
        <end position="389"/>
    </location>
</feature>
<keyword evidence="3" id="KW-1003">Cell membrane</keyword>
<dbReference type="PANTHER" id="PTHR45826">
    <property type="entry name" value="POLYAMINE TRANSPORTER PUT1"/>
    <property type="match status" value="1"/>
</dbReference>
<comment type="similarity">
    <text evidence="7">Belongs to the amino acid-polyamine-organocation (APC) superfamily. Polyamine:cation symporter (PHS) (TC 2.A.3.12) family.</text>
</comment>
<feature type="transmembrane region" description="Helical" evidence="8">
    <location>
        <begin position="430"/>
        <end position="450"/>
    </location>
</feature>
<evidence type="ECO:0000313" key="10">
    <source>
        <dbReference type="Proteomes" id="UP000002630"/>
    </source>
</evidence>
<dbReference type="InterPro" id="IPR044566">
    <property type="entry name" value="RMV1-like"/>
</dbReference>
<keyword evidence="6 8" id="KW-0472">Membrane</keyword>
<evidence type="ECO:0000256" key="2">
    <source>
        <dbReference type="ARBA" id="ARBA00022448"/>
    </source>
</evidence>
<dbReference type="OMA" id="FPQDGGY"/>
<dbReference type="eggNOG" id="KOG1287">
    <property type="taxonomic scope" value="Eukaryota"/>
</dbReference>
<evidence type="ECO:0000256" key="1">
    <source>
        <dbReference type="ARBA" id="ARBA00004651"/>
    </source>
</evidence>
<evidence type="ECO:0000313" key="9">
    <source>
        <dbReference type="EMBL" id="CBJ26061.1"/>
    </source>
</evidence>
<dbReference type="EMBL" id="FN649727">
    <property type="protein sequence ID" value="CBJ26061.1"/>
    <property type="molecule type" value="Genomic_DNA"/>
</dbReference>
<dbReference type="InParanoid" id="D7FNQ0"/>
<dbReference type="FunFam" id="1.20.1740.10:FF:000041">
    <property type="entry name" value="Amino acid permease, putative"/>
    <property type="match status" value="1"/>
</dbReference>
<proteinExistence type="inferred from homology"/>
<dbReference type="EMBL" id="FN648291">
    <property type="protein sequence ID" value="CBJ26061.1"/>
    <property type="molecule type" value="Genomic_DNA"/>
</dbReference>
<dbReference type="Proteomes" id="UP000002630">
    <property type="component" value="Linkage Group LG02"/>
</dbReference>
<keyword evidence="10" id="KW-1185">Reference proteome</keyword>
<evidence type="ECO:0000256" key="5">
    <source>
        <dbReference type="ARBA" id="ARBA00022989"/>
    </source>
</evidence>
<gene>
    <name evidence="9" type="ORF">Esi_0018_0169</name>
</gene>
<dbReference type="GO" id="GO:0005886">
    <property type="term" value="C:plasma membrane"/>
    <property type="evidence" value="ECO:0007669"/>
    <property type="project" value="UniProtKB-SubCell"/>
</dbReference>
<dbReference type="OrthoDB" id="5982228at2759"/>
<feature type="transmembrane region" description="Helical" evidence="8">
    <location>
        <begin position="294"/>
        <end position="312"/>
    </location>
</feature>
<organism evidence="9 10">
    <name type="scientific">Ectocarpus siliculosus</name>
    <name type="common">Brown alga</name>
    <name type="synonym">Conferva siliculosa</name>
    <dbReference type="NCBI Taxonomy" id="2880"/>
    <lineage>
        <taxon>Eukaryota</taxon>
        <taxon>Sar</taxon>
        <taxon>Stramenopiles</taxon>
        <taxon>Ochrophyta</taxon>
        <taxon>PX clade</taxon>
        <taxon>Phaeophyceae</taxon>
        <taxon>Ectocarpales</taxon>
        <taxon>Ectocarpaceae</taxon>
        <taxon>Ectocarpus</taxon>
    </lineage>
</organism>
<evidence type="ECO:0000256" key="6">
    <source>
        <dbReference type="ARBA" id="ARBA00023136"/>
    </source>
</evidence>
<dbReference type="PIRSF" id="PIRSF006060">
    <property type="entry name" value="AA_transporter"/>
    <property type="match status" value="1"/>
</dbReference>
<reference evidence="9 10" key="1">
    <citation type="journal article" date="2010" name="Nature">
        <title>The Ectocarpus genome and the independent evolution of multicellularity in brown algae.</title>
        <authorList>
            <person name="Cock J.M."/>
            <person name="Sterck L."/>
            <person name="Rouze P."/>
            <person name="Scornet D."/>
            <person name="Allen A.E."/>
            <person name="Amoutzias G."/>
            <person name="Anthouard V."/>
            <person name="Artiguenave F."/>
            <person name="Aury J.M."/>
            <person name="Badger J.H."/>
            <person name="Beszteri B."/>
            <person name="Billiau K."/>
            <person name="Bonnet E."/>
            <person name="Bothwell J.H."/>
            <person name="Bowler C."/>
            <person name="Boyen C."/>
            <person name="Brownlee C."/>
            <person name="Carrano C.J."/>
            <person name="Charrier B."/>
            <person name="Cho G.Y."/>
            <person name="Coelho S.M."/>
            <person name="Collen J."/>
            <person name="Corre E."/>
            <person name="Da Silva C."/>
            <person name="Delage L."/>
            <person name="Delaroque N."/>
            <person name="Dittami S.M."/>
            <person name="Doulbeau S."/>
            <person name="Elias M."/>
            <person name="Farnham G."/>
            <person name="Gachon C.M."/>
            <person name="Gschloessl B."/>
            <person name="Heesch S."/>
            <person name="Jabbari K."/>
            <person name="Jubin C."/>
            <person name="Kawai H."/>
            <person name="Kimura K."/>
            <person name="Kloareg B."/>
            <person name="Kupper F.C."/>
            <person name="Lang D."/>
            <person name="Le Bail A."/>
            <person name="Leblanc C."/>
            <person name="Lerouge P."/>
            <person name="Lohr M."/>
            <person name="Lopez P.J."/>
            <person name="Martens C."/>
            <person name="Maumus F."/>
            <person name="Michel G."/>
            <person name="Miranda-Saavedra D."/>
            <person name="Morales J."/>
            <person name="Moreau H."/>
            <person name="Motomura T."/>
            <person name="Nagasato C."/>
            <person name="Napoli C.A."/>
            <person name="Nelson D.R."/>
            <person name="Nyvall-Collen P."/>
            <person name="Peters A.F."/>
            <person name="Pommier C."/>
            <person name="Potin P."/>
            <person name="Poulain J."/>
            <person name="Quesneville H."/>
            <person name="Read B."/>
            <person name="Rensing S.A."/>
            <person name="Ritter A."/>
            <person name="Rousvoal S."/>
            <person name="Samanta M."/>
            <person name="Samson G."/>
            <person name="Schroeder D.C."/>
            <person name="Segurens B."/>
            <person name="Strittmatter M."/>
            <person name="Tonon T."/>
            <person name="Tregear J.W."/>
            <person name="Valentin K."/>
            <person name="von Dassow P."/>
            <person name="Yamagishi T."/>
            <person name="Van de Peer Y."/>
            <person name="Wincker P."/>
        </authorList>
    </citation>
    <scope>NUCLEOTIDE SEQUENCE [LARGE SCALE GENOMIC DNA]</scope>
    <source>
        <strain evidence="10">Ec32 / CCAP1310/4</strain>
    </source>
</reference>
<name>D7FNQ0_ECTSI</name>
<dbReference type="Pfam" id="PF13520">
    <property type="entry name" value="AA_permease_2"/>
    <property type="match status" value="1"/>
</dbReference>
<dbReference type="STRING" id="2880.D7FNQ0"/>
<keyword evidence="5 8" id="KW-1133">Transmembrane helix</keyword>
<dbReference type="InterPro" id="IPR002293">
    <property type="entry name" value="AA/rel_permease1"/>
</dbReference>
<evidence type="ECO:0000256" key="8">
    <source>
        <dbReference type="SAM" id="Phobius"/>
    </source>
</evidence>
<evidence type="ECO:0000256" key="7">
    <source>
        <dbReference type="ARBA" id="ARBA00024041"/>
    </source>
</evidence>
<dbReference type="GO" id="GO:0015203">
    <property type="term" value="F:polyamine transmembrane transporter activity"/>
    <property type="evidence" value="ECO:0007669"/>
    <property type="project" value="UniProtKB-ARBA"/>
</dbReference>
<evidence type="ECO:0000256" key="3">
    <source>
        <dbReference type="ARBA" id="ARBA00022475"/>
    </source>
</evidence>
<feature type="transmembrane region" description="Helical" evidence="8">
    <location>
        <begin position="130"/>
        <end position="148"/>
    </location>
</feature>
<keyword evidence="2" id="KW-0813">Transport</keyword>
<feature type="transmembrane region" description="Helical" evidence="8">
    <location>
        <begin position="342"/>
        <end position="362"/>
    </location>
</feature>